<organism evidence="1 2">
    <name type="scientific">Araneus ventricosus</name>
    <name type="common">Orbweaver spider</name>
    <name type="synonym">Epeira ventricosa</name>
    <dbReference type="NCBI Taxonomy" id="182803"/>
    <lineage>
        <taxon>Eukaryota</taxon>
        <taxon>Metazoa</taxon>
        <taxon>Ecdysozoa</taxon>
        <taxon>Arthropoda</taxon>
        <taxon>Chelicerata</taxon>
        <taxon>Arachnida</taxon>
        <taxon>Araneae</taxon>
        <taxon>Araneomorphae</taxon>
        <taxon>Entelegynae</taxon>
        <taxon>Araneoidea</taxon>
        <taxon>Araneidae</taxon>
        <taxon>Araneus</taxon>
    </lineage>
</organism>
<dbReference type="Proteomes" id="UP000499080">
    <property type="component" value="Unassembled WGS sequence"/>
</dbReference>
<protein>
    <submittedName>
        <fullName evidence="1">Uncharacterized protein</fullName>
    </submittedName>
</protein>
<comment type="caution">
    <text evidence="1">The sequence shown here is derived from an EMBL/GenBank/DDBJ whole genome shotgun (WGS) entry which is preliminary data.</text>
</comment>
<dbReference type="AlphaFoldDB" id="A0A4Y2MHH6"/>
<keyword evidence="2" id="KW-1185">Reference proteome</keyword>
<sequence length="119" mass="13175">MDMCILRNCLQGPVNDSRCNSSRPNSLYPCSHHRSRPDPSQRRYALSLEDVTQAHYYCASRTSENPLTIIVFPGQKSEVTTNGTYCKGNEAVLNVPSPSAPINSCAANLSTTQRNDFVH</sequence>
<name>A0A4Y2MHH6_ARAVE</name>
<evidence type="ECO:0000313" key="2">
    <source>
        <dbReference type="Proteomes" id="UP000499080"/>
    </source>
</evidence>
<proteinExistence type="predicted"/>
<gene>
    <name evidence="1" type="ORF">AVEN_53918_1</name>
</gene>
<dbReference type="EMBL" id="BGPR01007406">
    <property type="protein sequence ID" value="GBN26601.1"/>
    <property type="molecule type" value="Genomic_DNA"/>
</dbReference>
<reference evidence="1 2" key="1">
    <citation type="journal article" date="2019" name="Sci. Rep.">
        <title>Orb-weaving spider Araneus ventricosus genome elucidates the spidroin gene catalogue.</title>
        <authorList>
            <person name="Kono N."/>
            <person name="Nakamura H."/>
            <person name="Ohtoshi R."/>
            <person name="Moran D.A.P."/>
            <person name="Shinohara A."/>
            <person name="Yoshida Y."/>
            <person name="Fujiwara M."/>
            <person name="Mori M."/>
            <person name="Tomita M."/>
            <person name="Arakawa K."/>
        </authorList>
    </citation>
    <scope>NUCLEOTIDE SEQUENCE [LARGE SCALE GENOMIC DNA]</scope>
</reference>
<accession>A0A4Y2MHH6</accession>
<evidence type="ECO:0000313" key="1">
    <source>
        <dbReference type="EMBL" id="GBN26601.1"/>
    </source>
</evidence>